<dbReference type="Pfam" id="PF13302">
    <property type="entry name" value="Acetyltransf_3"/>
    <property type="match status" value="1"/>
</dbReference>
<comment type="caution">
    <text evidence="3">The sequence shown here is derived from an EMBL/GenBank/DDBJ whole genome shotgun (WGS) entry which is preliminary data.</text>
</comment>
<dbReference type="InterPro" id="IPR016181">
    <property type="entry name" value="Acyl_CoA_acyltransferase"/>
</dbReference>
<dbReference type="SUPFAM" id="SSF55729">
    <property type="entry name" value="Acyl-CoA N-acyltransferases (Nat)"/>
    <property type="match status" value="1"/>
</dbReference>
<dbReference type="InterPro" id="IPR000182">
    <property type="entry name" value="GNAT_dom"/>
</dbReference>
<accession>A0AB38N3I9</accession>
<dbReference type="GO" id="GO:0016747">
    <property type="term" value="F:acyltransferase activity, transferring groups other than amino-acyl groups"/>
    <property type="evidence" value="ECO:0007669"/>
    <property type="project" value="InterPro"/>
</dbReference>
<evidence type="ECO:0000313" key="2">
    <source>
        <dbReference type="EMBL" id="PUT45212.1"/>
    </source>
</evidence>
<dbReference type="Gene3D" id="3.40.630.30">
    <property type="match status" value="1"/>
</dbReference>
<dbReference type="EMBL" id="QFGG01000010">
    <property type="protein sequence ID" value="TID40984.1"/>
    <property type="molecule type" value="Genomic_DNA"/>
</dbReference>
<dbReference type="RefSeq" id="WP_108293971.1">
    <property type="nucleotide sequence ID" value="NZ_JAWVLH010000011.1"/>
</dbReference>
<dbReference type="AlphaFoldDB" id="A0AB38N3I9"/>
<name>A0AB38N3I9_9GAMM</name>
<protein>
    <submittedName>
        <fullName evidence="3">N-acetyltransferase</fullName>
    </submittedName>
</protein>
<evidence type="ECO:0000313" key="5">
    <source>
        <dbReference type="Proteomes" id="UP000306421"/>
    </source>
</evidence>
<evidence type="ECO:0000313" key="3">
    <source>
        <dbReference type="EMBL" id="TID40984.1"/>
    </source>
</evidence>
<gene>
    <name evidence="2" type="ORF">DB745_13420</name>
    <name evidence="3" type="ORF">DIZ81_10815</name>
</gene>
<dbReference type="EMBL" id="QCXM01000017">
    <property type="protein sequence ID" value="PUT45212.1"/>
    <property type="molecule type" value="Genomic_DNA"/>
</dbReference>
<dbReference type="Proteomes" id="UP000251035">
    <property type="component" value="Unassembled WGS sequence"/>
</dbReference>
<evidence type="ECO:0000313" key="4">
    <source>
        <dbReference type="Proteomes" id="UP000251035"/>
    </source>
</evidence>
<organism evidence="3 5">
    <name type="scientific">Legionella taurinensis</name>
    <dbReference type="NCBI Taxonomy" id="70611"/>
    <lineage>
        <taxon>Bacteria</taxon>
        <taxon>Pseudomonadati</taxon>
        <taxon>Pseudomonadota</taxon>
        <taxon>Gammaproteobacteria</taxon>
        <taxon>Legionellales</taxon>
        <taxon>Legionellaceae</taxon>
        <taxon>Legionella</taxon>
    </lineage>
</organism>
<dbReference type="InterPro" id="IPR051531">
    <property type="entry name" value="N-acetyltransferase"/>
</dbReference>
<evidence type="ECO:0000259" key="1">
    <source>
        <dbReference type="PROSITE" id="PS51186"/>
    </source>
</evidence>
<sequence length="164" mass="18735">MNISTKRLTLRPFTLSDLKLLYHLHSNPTVMKYIPSGIRTMEETWLDLHDDIAHQENHGFSKWAVFLKDTGDFIGRAGWASMDTTGEVEVGFKFFPQYWGNGFATEVLQALLAWGKANIQRPLIAFADPENNASIEVLKKSGMIYLRQDEYEGKTIVVYSLSQF</sequence>
<keyword evidence="4" id="KW-1185">Reference proteome</keyword>
<feature type="domain" description="N-acetyltransferase" evidence="1">
    <location>
        <begin position="8"/>
        <end position="164"/>
    </location>
</feature>
<dbReference type="PANTHER" id="PTHR43792">
    <property type="entry name" value="GNAT FAMILY, PUTATIVE (AFU_ORTHOLOGUE AFUA_3G00765)-RELATED-RELATED"/>
    <property type="match status" value="1"/>
</dbReference>
<dbReference type="Proteomes" id="UP000306421">
    <property type="component" value="Unassembled WGS sequence"/>
</dbReference>
<reference evidence="2 4" key="1">
    <citation type="submission" date="2018-04" db="EMBL/GenBank/DDBJ databases">
        <title>Whole genome sequence comparison of clinical and drinking water Legionella pneumophila isolates associated with the Flint Water Crisis.</title>
        <authorList>
            <person name="Garner E."/>
            <person name="Brown C."/>
            <person name="Schwake O."/>
            <person name="Coil D."/>
            <person name="Jospin G."/>
            <person name="Eisen J."/>
            <person name="Edwards M."/>
            <person name="Pruden A."/>
        </authorList>
    </citation>
    <scope>NUCLEOTIDE SEQUENCE [LARGE SCALE GENOMIC DNA]</scope>
    <source>
        <strain evidence="2 4">Genessee03</strain>
    </source>
</reference>
<dbReference type="PANTHER" id="PTHR43792:SF1">
    <property type="entry name" value="N-ACETYLTRANSFERASE DOMAIN-CONTAINING PROTEIN"/>
    <property type="match status" value="1"/>
</dbReference>
<dbReference type="PROSITE" id="PS51186">
    <property type="entry name" value="GNAT"/>
    <property type="match status" value="1"/>
</dbReference>
<reference evidence="3 5" key="2">
    <citation type="submission" date="2018-04" db="EMBL/GenBank/DDBJ databases">
        <title>Whole genome sequence comparison of clinical and drinking water Legionella pneumophila isolates.</title>
        <authorList>
            <person name="Garner E."/>
        </authorList>
    </citation>
    <scope>NUCLEOTIDE SEQUENCE [LARGE SCALE GENOMIC DNA]</scope>
    <source>
        <strain evidence="3 5">WH02</strain>
    </source>
</reference>
<proteinExistence type="predicted"/>